<reference evidence="1" key="1">
    <citation type="journal article" date="2014" name="Int. J. Syst. Evol. Microbiol.">
        <title>Complete genome sequence of Corynebacterium casei LMG S-19264T (=DSM 44701T), isolated from a smear-ripened cheese.</title>
        <authorList>
            <consortium name="US DOE Joint Genome Institute (JGI-PGF)"/>
            <person name="Walter F."/>
            <person name="Albersmeier A."/>
            <person name="Kalinowski J."/>
            <person name="Ruckert C."/>
        </authorList>
    </citation>
    <scope>NUCLEOTIDE SEQUENCE</scope>
    <source>
        <strain evidence="1">KCTC 32513</strain>
    </source>
</reference>
<comment type="caution">
    <text evidence="1">The sequence shown here is derived from an EMBL/GenBank/DDBJ whole genome shotgun (WGS) entry which is preliminary data.</text>
</comment>
<dbReference type="EMBL" id="BMZH01000002">
    <property type="protein sequence ID" value="GHA85196.1"/>
    <property type="molecule type" value="Genomic_DNA"/>
</dbReference>
<dbReference type="RefSeq" id="WP_189495176.1">
    <property type="nucleotide sequence ID" value="NZ_BMZH01000002.1"/>
</dbReference>
<gene>
    <name evidence="1" type="ORF">GCM10009069_05400</name>
</gene>
<dbReference type="Pfam" id="PF13489">
    <property type="entry name" value="Methyltransf_23"/>
    <property type="match status" value="1"/>
</dbReference>
<evidence type="ECO:0000313" key="1">
    <source>
        <dbReference type="EMBL" id="GHA85196.1"/>
    </source>
</evidence>
<keyword evidence="2" id="KW-1185">Reference proteome</keyword>
<proteinExistence type="predicted"/>
<keyword evidence="1" id="KW-0808">Transferase</keyword>
<organism evidence="1 2">
    <name type="scientific">Algimonas arctica</name>
    <dbReference type="NCBI Taxonomy" id="1479486"/>
    <lineage>
        <taxon>Bacteria</taxon>
        <taxon>Pseudomonadati</taxon>
        <taxon>Pseudomonadota</taxon>
        <taxon>Alphaproteobacteria</taxon>
        <taxon>Maricaulales</taxon>
        <taxon>Robiginitomaculaceae</taxon>
        <taxon>Algimonas</taxon>
    </lineage>
</organism>
<dbReference type="GO" id="GO:0032259">
    <property type="term" value="P:methylation"/>
    <property type="evidence" value="ECO:0007669"/>
    <property type="project" value="UniProtKB-KW"/>
</dbReference>
<accession>A0A8J3CNX6</accession>
<dbReference type="InterPro" id="IPR029063">
    <property type="entry name" value="SAM-dependent_MTases_sf"/>
</dbReference>
<dbReference type="PANTHER" id="PTHR43861">
    <property type="entry name" value="TRANS-ACONITATE 2-METHYLTRANSFERASE-RELATED"/>
    <property type="match status" value="1"/>
</dbReference>
<dbReference type="CDD" id="cd02440">
    <property type="entry name" value="AdoMet_MTases"/>
    <property type="match status" value="1"/>
</dbReference>
<protein>
    <submittedName>
        <fullName evidence="1">Methyltransferase</fullName>
    </submittedName>
</protein>
<evidence type="ECO:0000313" key="2">
    <source>
        <dbReference type="Proteomes" id="UP000634004"/>
    </source>
</evidence>
<dbReference type="SUPFAM" id="SSF53335">
    <property type="entry name" value="S-adenosyl-L-methionine-dependent methyltransferases"/>
    <property type="match status" value="1"/>
</dbReference>
<keyword evidence="1" id="KW-0489">Methyltransferase</keyword>
<sequence>MSNRIFEYLVELGLVSESSSEVFSIGTRDVPNLKVWKDRASGVIYIKDHYVGEDEYKTGAYRDDEIYRINKPDYERLRDLQRRAASYQHFYAGRDICDFGCGAGDFLEEVRDSCNSVIGVELQKSYLDRMTSLGIACTNELAEIADGSLDVIFLFHSLEHFPDPKEILAGLAIKLRPGGRFVIEVPHAGDFLLSEDLGCEAFKRFTLWSQHLVLHTRTSLRTILQDCALRSIVVEGVQRYPLSNHIYWLSQGRPGGHKSNFALLDTVDLLPAYEGALNRLDATDTLVAVAVR</sequence>
<dbReference type="GO" id="GO:0008168">
    <property type="term" value="F:methyltransferase activity"/>
    <property type="evidence" value="ECO:0007669"/>
    <property type="project" value="UniProtKB-KW"/>
</dbReference>
<reference evidence="1" key="2">
    <citation type="submission" date="2020-09" db="EMBL/GenBank/DDBJ databases">
        <authorList>
            <person name="Sun Q."/>
            <person name="Kim S."/>
        </authorList>
    </citation>
    <scope>NUCLEOTIDE SEQUENCE</scope>
    <source>
        <strain evidence="1">KCTC 32513</strain>
    </source>
</reference>
<dbReference type="Proteomes" id="UP000634004">
    <property type="component" value="Unassembled WGS sequence"/>
</dbReference>
<dbReference type="AlphaFoldDB" id="A0A8J3CNX6"/>
<name>A0A8J3CNX6_9PROT</name>
<dbReference type="Gene3D" id="3.40.50.150">
    <property type="entry name" value="Vaccinia Virus protein VP39"/>
    <property type="match status" value="1"/>
</dbReference>